<feature type="transmembrane region" description="Helical" evidence="1">
    <location>
        <begin position="17"/>
        <end position="42"/>
    </location>
</feature>
<sequence length="448" mass="50982">MSCFHCKMCSYKSWSLILLWSSLILFEFLLIVLSIISFFSLVGGVVDFKARNDLNFNLIDTYSIAQTELTPPKNSTSIFSAFSDYLETHFLTFLRTKGIWKGKCIPNVKFFGPKIQECIKSYCNEHSNEDSCKSFISSDGVNIVPMVFEHFHCVIDLYIENNSSSTTVPIIVESIPSSMQFTTSITEAQRLIMVYKVPLWMTFDECTIRPLISSTENVIQSDSTTREIALTQAGKYLATPTLKATGRIKNVIIVGWNQDLLGFIVKESKGEGFGQSKMYWEGDRSELDDFNKCGGVGFWYWKPEDPRNITSPTKLNIKMSVCEKYYGKNNCPFVENENYYIRSDSDGRPFIDCVNSVFGMYDVELMNDAGSIFKLTNFTVTMLENMLDPALSNKGTADCGYSLMTYDVLRDYFEIHKNTGETPVGFTRIDFSYSYDKEGSNKLWNICA</sequence>
<proteinExistence type="predicted"/>
<dbReference type="VEuPathDB" id="AmoebaDB:EHI7A_142030"/>
<accession>A0A5K1VK22</accession>
<name>A0A5K1VK22_ENTHI</name>
<dbReference type="OMA" id="MSCFHYK"/>
<dbReference type="EMBL" id="BDEQ01000001">
    <property type="protein sequence ID" value="GAT91746.1"/>
    <property type="molecule type" value="Genomic_DNA"/>
</dbReference>
<keyword evidence="1" id="KW-0472">Membrane</keyword>
<evidence type="ECO:0000313" key="2">
    <source>
        <dbReference type="EMBL" id="GAT91746.1"/>
    </source>
</evidence>
<dbReference type="VEuPathDB" id="AmoebaDB:KM1_231160"/>
<evidence type="ECO:0000256" key="1">
    <source>
        <dbReference type="SAM" id="Phobius"/>
    </source>
</evidence>
<protein>
    <submittedName>
        <fullName evidence="2">Uncharacterized protein</fullName>
    </submittedName>
</protein>
<dbReference type="AlphaFoldDB" id="A0A5K1VK22"/>
<dbReference type="VEuPathDB" id="AmoebaDB:EHI_044490"/>
<gene>
    <name evidence="2" type="ORF">CL6EHI_044490</name>
</gene>
<organism evidence="2 3">
    <name type="scientific">Entamoeba histolytica</name>
    <dbReference type="NCBI Taxonomy" id="5759"/>
    <lineage>
        <taxon>Eukaryota</taxon>
        <taxon>Amoebozoa</taxon>
        <taxon>Evosea</taxon>
        <taxon>Archamoebae</taxon>
        <taxon>Mastigamoebida</taxon>
        <taxon>Entamoebidae</taxon>
        <taxon>Entamoeba</taxon>
    </lineage>
</organism>
<dbReference type="PANTHER" id="PTHR35899">
    <property type="entry name" value="PAPAIN FAMILY CYSTEINE PROTEASE DOMAIN CONTAINING PROTEIN"/>
    <property type="match status" value="1"/>
</dbReference>
<dbReference type="VEuPathDB" id="AmoebaDB:EHI8A_159180"/>
<comment type="caution">
    <text evidence="2">The sequence shown here is derived from an EMBL/GenBank/DDBJ whole genome shotgun (WGS) entry which is preliminary data.</text>
</comment>
<dbReference type="PANTHER" id="PTHR35899:SF1">
    <property type="entry name" value="PEPTIDASE C1A PAPAIN C-TERMINAL DOMAIN-CONTAINING PROTEIN"/>
    <property type="match status" value="1"/>
</dbReference>
<keyword evidence="1" id="KW-0812">Transmembrane</keyword>
<dbReference type="VEuPathDB" id="AmoebaDB:EHI5A_185480"/>
<reference evidence="2 3" key="1">
    <citation type="submission" date="2016-05" db="EMBL/GenBank/DDBJ databases">
        <title>First whole genome sequencing of Entamoeba histolytica HM1:IMSS-clone-6.</title>
        <authorList>
            <person name="Mukherjee Avik.K."/>
            <person name="Izumyama S."/>
            <person name="Nakada-Tsukui K."/>
            <person name="Nozaki T."/>
        </authorList>
    </citation>
    <scope>NUCLEOTIDE SEQUENCE [LARGE SCALE GENOMIC DNA]</scope>
    <source>
        <strain evidence="2 3">HM1:IMSS clone 6</strain>
    </source>
</reference>
<keyword evidence="1" id="KW-1133">Transmembrane helix</keyword>
<dbReference type="Proteomes" id="UP000078387">
    <property type="component" value="Unassembled WGS sequence"/>
</dbReference>
<evidence type="ECO:0000313" key="3">
    <source>
        <dbReference type="Proteomes" id="UP000078387"/>
    </source>
</evidence>